<dbReference type="AlphaFoldDB" id="A0A1R3GT62"/>
<sequence length="21" mass="2388">MANMNKWSLNKMAAASFTKDK</sequence>
<protein>
    <submittedName>
        <fullName evidence="1">Uncharacterized protein</fullName>
    </submittedName>
</protein>
<reference evidence="1 2" key="1">
    <citation type="submission" date="2013-09" db="EMBL/GenBank/DDBJ databases">
        <title>Corchorus capsularis genome sequencing.</title>
        <authorList>
            <person name="Alam M."/>
            <person name="Haque M.S."/>
            <person name="Islam M.S."/>
            <person name="Emdad E.M."/>
            <person name="Islam M.M."/>
            <person name="Ahmed B."/>
            <person name="Halim A."/>
            <person name="Hossen Q.M.M."/>
            <person name="Hossain M.Z."/>
            <person name="Ahmed R."/>
            <person name="Khan M.M."/>
            <person name="Islam R."/>
            <person name="Rashid M.M."/>
            <person name="Khan S.A."/>
            <person name="Rahman M.S."/>
            <person name="Alam M."/>
        </authorList>
    </citation>
    <scope>NUCLEOTIDE SEQUENCE [LARGE SCALE GENOMIC DNA]</scope>
    <source>
        <strain evidence="2">cv. CVL-1</strain>
        <tissue evidence="1">Whole seedling</tissue>
    </source>
</reference>
<dbReference type="Proteomes" id="UP000188268">
    <property type="component" value="Unassembled WGS sequence"/>
</dbReference>
<dbReference type="EMBL" id="AWWV01013548">
    <property type="protein sequence ID" value="OMO61180.1"/>
    <property type="molecule type" value="Genomic_DNA"/>
</dbReference>
<evidence type="ECO:0000313" key="2">
    <source>
        <dbReference type="Proteomes" id="UP000188268"/>
    </source>
</evidence>
<name>A0A1R3GT62_COCAP</name>
<evidence type="ECO:0000313" key="1">
    <source>
        <dbReference type="EMBL" id="OMO61180.1"/>
    </source>
</evidence>
<dbReference type="Gramene" id="OMO61180">
    <property type="protein sequence ID" value="OMO61180"/>
    <property type="gene ID" value="CCACVL1_23707"/>
</dbReference>
<comment type="caution">
    <text evidence="1">The sequence shown here is derived from an EMBL/GenBank/DDBJ whole genome shotgun (WGS) entry which is preliminary data.</text>
</comment>
<proteinExistence type="predicted"/>
<organism evidence="1 2">
    <name type="scientific">Corchorus capsularis</name>
    <name type="common">Jute</name>
    <dbReference type="NCBI Taxonomy" id="210143"/>
    <lineage>
        <taxon>Eukaryota</taxon>
        <taxon>Viridiplantae</taxon>
        <taxon>Streptophyta</taxon>
        <taxon>Embryophyta</taxon>
        <taxon>Tracheophyta</taxon>
        <taxon>Spermatophyta</taxon>
        <taxon>Magnoliopsida</taxon>
        <taxon>eudicotyledons</taxon>
        <taxon>Gunneridae</taxon>
        <taxon>Pentapetalae</taxon>
        <taxon>rosids</taxon>
        <taxon>malvids</taxon>
        <taxon>Malvales</taxon>
        <taxon>Malvaceae</taxon>
        <taxon>Grewioideae</taxon>
        <taxon>Apeibeae</taxon>
        <taxon>Corchorus</taxon>
    </lineage>
</organism>
<keyword evidence="2" id="KW-1185">Reference proteome</keyword>
<accession>A0A1R3GT62</accession>
<gene>
    <name evidence="1" type="ORF">CCACVL1_23707</name>
</gene>